<dbReference type="Proteomes" id="UP000693952">
    <property type="component" value="Chromosome"/>
</dbReference>
<name>A0ABX8MSQ1_9PSED</name>
<protein>
    <submittedName>
        <fullName evidence="1">Uncharacterized protein</fullName>
    </submittedName>
</protein>
<dbReference type="EMBL" id="CP077074">
    <property type="protein sequence ID" value="QXH41550.1"/>
    <property type="molecule type" value="Genomic_DNA"/>
</dbReference>
<evidence type="ECO:0000313" key="2">
    <source>
        <dbReference type="Proteomes" id="UP000693952"/>
    </source>
</evidence>
<accession>A0ABX8MSQ1</accession>
<dbReference type="RefSeq" id="WP_164487255.1">
    <property type="nucleotide sequence ID" value="NZ_CP027706.1"/>
</dbReference>
<reference evidence="1" key="1">
    <citation type="submission" date="2021-06" db="EMBL/GenBank/DDBJ databases">
        <title>Updating the genus Pseudomonas: Description of 43 new species and partition of the Pseudomonas putida group.</title>
        <authorList>
            <person name="Girard L."/>
            <person name="Lood C."/>
            <person name="Vandamme P."/>
            <person name="Rokni-Zadeh H."/>
            <person name="van Noort V."/>
            <person name="Hofte M."/>
            <person name="Lavigne R."/>
            <person name="De Mot R."/>
        </authorList>
    </citation>
    <scope>NUCLEOTIDE SEQUENCE</scope>
    <source>
        <strain evidence="1">CMR12a</strain>
    </source>
</reference>
<proteinExistence type="predicted"/>
<organism evidence="1 2">
    <name type="scientific">Pseudomonas sessilinigenes</name>
    <dbReference type="NCBI Taxonomy" id="658629"/>
    <lineage>
        <taxon>Bacteria</taxon>
        <taxon>Pseudomonadati</taxon>
        <taxon>Pseudomonadota</taxon>
        <taxon>Gammaproteobacteria</taxon>
        <taxon>Pseudomonadales</taxon>
        <taxon>Pseudomonadaceae</taxon>
        <taxon>Pseudomonas</taxon>
    </lineage>
</organism>
<gene>
    <name evidence="1" type="ORF">KSS89_04835</name>
</gene>
<keyword evidence="2" id="KW-1185">Reference proteome</keyword>
<evidence type="ECO:0000313" key="1">
    <source>
        <dbReference type="EMBL" id="QXH41550.1"/>
    </source>
</evidence>
<sequence length="50" mass="5451">MFSVSADHGIAPEAVEYDQPSAPMIQVLVQAPMAKPHYRIEIMVIAAQQA</sequence>